<gene>
    <name evidence="2" type="ORF">LI90_3272</name>
</gene>
<dbReference type="PATRIC" id="fig|1469144.10.peg.3520"/>
<dbReference type="RefSeq" id="WP_197651812.1">
    <property type="nucleotide sequence ID" value="NZ_JYIJ01000017.1"/>
</dbReference>
<sequence length="132" mass="14815">MTVSATQQPSRKPHGEKGQQEENPLTHEWVVDATIDVDEKTARYANFRGSFRTKAQQRIDVLDVRCKLCRRSIDDVADQPCEAKIDNSHLIGGPIGERKKRKRGNIDPNAPGCELVQAPKINRFGVEAYMNG</sequence>
<organism evidence="2 3">
    <name type="scientific">Carbonactinospora thermoautotrophica</name>
    <dbReference type="NCBI Taxonomy" id="1469144"/>
    <lineage>
        <taxon>Bacteria</taxon>
        <taxon>Bacillati</taxon>
        <taxon>Actinomycetota</taxon>
        <taxon>Actinomycetes</taxon>
        <taxon>Kitasatosporales</taxon>
        <taxon>Carbonactinosporaceae</taxon>
        <taxon>Carbonactinospora</taxon>
    </lineage>
</organism>
<reference evidence="3" key="1">
    <citation type="submission" date="2015-04" db="EMBL/GenBank/DDBJ databases">
        <title>Physiological reanalysis, assessment of diazotrophy, and genome sequences of multiple isolates of Streptomyces thermoautotrophicus.</title>
        <authorList>
            <person name="MacKellar D.C."/>
            <person name="Lieber L."/>
            <person name="Norman J."/>
            <person name="Bolger A."/>
            <person name="Tobin C."/>
            <person name="Murray J.W."/>
            <person name="Chang R."/>
            <person name="Ford T."/>
            <person name="Nguyen P.Q."/>
            <person name="Woodward J."/>
            <person name="Permingeat H."/>
            <person name="Joshi N.S."/>
            <person name="Silver P.A."/>
            <person name="Usadel B."/>
            <person name="Rutherford A.W."/>
            <person name="Friesen M."/>
            <person name="Prell J."/>
        </authorList>
    </citation>
    <scope>NUCLEOTIDE SEQUENCE [LARGE SCALE GENOMIC DNA]</scope>
    <source>
        <strain evidence="3">H1</strain>
    </source>
</reference>
<accession>A0A132MWI6</accession>
<comment type="caution">
    <text evidence="2">The sequence shown here is derived from an EMBL/GenBank/DDBJ whole genome shotgun (WGS) entry which is preliminary data.</text>
</comment>
<name>A0A132MWI6_9ACTN</name>
<proteinExistence type="predicted"/>
<feature type="compositionally biased region" description="Polar residues" evidence="1">
    <location>
        <begin position="1"/>
        <end position="10"/>
    </location>
</feature>
<evidence type="ECO:0000313" key="3">
    <source>
        <dbReference type="Proteomes" id="UP000070188"/>
    </source>
</evidence>
<protein>
    <submittedName>
        <fullName evidence="2">Uncharacterized protein</fullName>
    </submittedName>
</protein>
<dbReference type="AlphaFoldDB" id="A0A132MWI6"/>
<evidence type="ECO:0000256" key="1">
    <source>
        <dbReference type="SAM" id="MobiDB-lite"/>
    </source>
</evidence>
<keyword evidence="3" id="KW-1185">Reference proteome</keyword>
<dbReference type="STRING" id="1469144.LI90_3272"/>
<evidence type="ECO:0000313" key="2">
    <source>
        <dbReference type="EMBL" id="KWX02229.1"/>
    </source>
</evidence>
<feature type="region of interest" description="Disordered" evidence="1">
    <location>
        <begin position="1"/>
        <end position="26"/>
    </location>
</feature>
<dbReference type="EMBL" id="LAXD01000001">
    <property type="protein sequence ID" value="KWX02229.1"/>
    <property type="molecule type" value="Genomic_DNA"/>
</dbReference>
<dbReference type="Proteomes" id="UP000070188">
    <property type="component" value="Unassembled WGS sequence"/>
</dbReference>
<feature type="region of interest" description="Disordered" evidence="1">
    <location>
        <begin position="92"/>
        <end position="112"/>
    </location>
</feature>